<feature type="transmembrane region" description="Helical" evidence="1">
    <location>
        <begin position="76"/>
        <end position="98"/>
    </location>
</feature>
<dbReference type="AlphaFoldDB" id="A0AAV1TBG4"/>
<keyword evidence="1" id="KW-0812">Transmembrane</keyword>
<feature type="transmembrane region" description="Helical" evidence="1">
    <location>
        <begin position="150"/>
        <end position="168"/>
    </location>
</feature>
<dbReference type="EMBL" id="CAKLBY020000032">
    <property type="protein sequence ID" value="CAK7907533.1"/>
    <property type="molecule type" value="Genomic_DNA"/>
</dbReference>
<evidence type="ECO:0000313" key="2">
    <source>
        <dbReference type="EMBL" id="CAK7907533.1"/>
    </source>
</evidence>
<accession>A0AAV1TBG4</accession>
<gene>
    <name evidence="2" type="ORF">PM001_LOCUS3554</name>
</gene>
<keyword evidence="1" id="KW-1133">Transmembrane helix</keyword>
<evidence type="ECO:0008006" key="4">
    <source>
        <dbReference type="Google" id="ProtNLM"/>
    </source>
</evidence>
<reference evidence="2" key="1">
    <citation type="submission" date="2024-01" db="EMBL/GenBank/DDBJ databases">
        <authorList>
            <person name="Webb A."/>
        </authorList>
    </citation>
    <scope>NUCLEOTIDE SEQUENCE</scope>
    <source>
        <strain evidence="2">Pm1</strain>
    </source>
</reference>
<sequence length="176" mass="20238">MNRVQEELKRWKIVAVAETPRFTPKDIAAARCDLYPHMNQVADPKKTRVPKHHRRPARNSRYSDAVLSRKLGTWPFMFMLVLNGFFIALLVQCVQYDLDDIYEEFDSCMLWWCPYRCFSTRLCSAATVPVLVIICSIVRGCEYNGRSGVALSEIVILVGVCVVVARLFEGTRLHDH</sequence>
<feature type="transmembrane region" description="Helical" evidence="1">
    <location>
        <begin position="118"/>
        <end position="138"/>
    </location>
</feature>
<comment type="caution">
    <text evidence="2">The sequence shown here is derived from an EMBL/GenBank/DDBJ whole genome shotgun (WGS) entry which is preliminary data.</text>
</comment>
<name>A0AAV1TBG4_9STRA</name>
<evidence type="ECO:0000313" key="3">
    <source>
        <dbReference type="Proteomes" id="UP001162060"/>
    </source>
</evidence>
<dbReference type="Proteomes" id="UP001162060">
    <property type="component" value="Unassembled WGS sequence"/>
</dbReference>
<keyword evidence="1" id="KW-0472">Membrane</keyword>
<organism evidence="2 3">
    <name type="scientific">Peronospora matthiolae</name>
    <dbReference type="NCBI Taxonomy" id="2874970"/>
    <lineage>
        <taxon>Eukaryota</taxon>
        <taxon>Sar</taxon>
        <taxon>Stramenopiles</taxon>
        <taxon>Oomycota</taxon>
        <taxon>Peronosporomycetes</taxon>
        <taxon>Peronosporales</taxon>
        <taxon>Peronosporaceae</taxon>
        <taxon>Peronospora</taxon>
    </lineage>
</organism>
<proteinExistence type="predicted"/>
<protein>
    <recommendedName>
        <fullName evidence="4">Transmembrane protein</fullName>
    </recommendedName>
</protein>
<evidence type="ECO:0000256" key="1">
    <source>
        <dbReference type="SAM" id="Phobius"/>
    </source>
</evidence>